<evidence type="ECO:0000256" key="1">
    <source>
        <dbReference type="ARBA" id="ARBA00022490"/>
    </source>
</evidence>
<dbReference type="InterPro" id="IPR004616">
    <property type="entry name" value="Leu/Phe-tRNA_Trfase"/>
</dbReference>
<comment type="similarity">
    <text evidence="4">Belongs to the L/F-transferase family.</text>
</comment>
<dbReference type="Gene3D" id="3.30.70.3550">
    <property type="entry name" value="Leucyl/phenylalanyl-tRNA-protein transferase, N-terminal domain"/>
    <property type="match status" value="1"/>
</dbReference>
<evidence type="ECO:0000313" key="5">
    <source>
        <dbReference type="EMBL" id="SFW65101.1"/>
    </source>
</evidence>
<dbReference type="HAMAP" id="MF_00688">
    <property type="entry name" value="Leu_Phe_trans"/>
    <property type="match status" value="1"/>
</dbReference>
<dbReference type="InterPro" id="IPR016181">
    <property type="entry name" value="Acyl_CoA_acyltransferase"/>
</dbReference>
<keyword evidence="3 4" id="KW-0012">Acyltransferase</keyword>
<evidence type="ECO:0000256" key="3">
    <source>
        <dbReference type="ARBA" id="ARBA00023315"/>
    </source>
</evidence>
<gene>
    <name evidence="4" type="primary">aat</name>
    <name evidence="5" type="ORF">SAMN02910291_02293</name>
</gene>
<comment type="caution">
    <text evidence="5">The sequence shown here is derived from an EMBL/GenBank/DDBJ whole genome shotgun (WGS) entry which is preliminary data.</text>
</comment>
<evidence type="ECO:0000313" key="6">
    <source>
        <dbReference type="Proteomes" id="UP000182680"/>
    </source>
</evidence>
<dbReference type="Proteomes" id="UP000182680">
    <property type="component" value="Unassembled WGS sequence"/>
</dbReference>
<keyword evidence="1 4" id="KW-0963">Cytoplasm</keyword>
<dbReference type="Gene3D" id="3.40.630.70">
    <property type="entry name" value="Leucyl/phenylalanyl-tRNA-protein transferase, C-terminal domain"/>
    <property type="match status" value="1"/>
</dbReference>
<dbReference type="EMBL" id="FPIW01000053">
    <property type="protein sequence ID" value="SFW65101.1"/>
    <property type="molecule type" value="Genomic_DNA"/>
</dbReference>
<comment type="subcellular location">
    <subcellularLocation>
        <location evidence="4">Cytoplasm</location>
    </subcellularLocation>
</comment>
<dbReference type="Pfam" id="PF03588">
    <property type="entry name" value="Leu_Phe_trans"/>
    <property type="match status" value="1"/>
</dbReference>
<dbReference type="InterPro" id="IPR042221">
    <property type="entry name" value="Leu/Phe-tRNA_Trfase_N"/>
</dbReference>
<evidence type="ECO:0000256" key="4">
    <source>
        <dbReference type="HAMAP-Rule" id="MF_00688"/>
    </source>
</evidence>
<name>A0AA94HUC4_DESDE</name>
<organism evidence="5 6">
    <name type="scientific">Desulfovibrio desulfuricans</name>
    <dbReference type="NCBI Taxonomy" id="876"/>
    <lineage>
        <taxon>Bacteria</taxon>
        <taxon>Pseudomonadati</taxon>
        <taxon>Thermodesulfobacteriota</taxon>
        <taxon>Desulfovibrionia</taxon>
        <taxon>Desulfovibrionales</taxon>
        <taxon>Desulfovibrionaceae</taxon>
        <taxon>Desulfovibrio</taxon>
    </lineage>
</organism>
<accession>A0AA94HUC4</accession>
<proteinExistence type="inferred from homology"/>
<comment type="catalytic activity">
    <reaction evidence="4">
        <text>N-terminal L-arginyl-[protein] + L-leucyl-tRNA(Leu) = N-terminal L-leucyl-L-arginyl-[protein] + tRNA(Leu) + H(+)</text>
        <dbReference type="Rhea" id="RHEA:50416"/>
        <dbReference type="Rhea" id="RHEA-COMP:9613"/>
        <dbReference type="Rhea" id="RHEA-COMP:9622"/>
        <dbReference type="Rhea" id="RHEA-COMP:12672"/>
        <dbReference type="Rhea" id="RHEA-COMP:12673"/>
        <dbReference type="ChEBI" id="CHEBI:15378"/>
        <dbReference type="ChEBI" id="CHEBI:64719"/>
        <dbReference type="ChEBI" id="CHEBI:78442"/>
        <dbReference type="ChEBI" id="CHEBI:78494"/>
        <dbReference type="ChEBI" id="CHEBI:133044"/>
        <dbReference type="EC" id="2.3.2.6"/>
    </reaction>
</comment>
<keyword evidence="2 4" id="KW-0808">Transferase</keyword>
<dbReference type="InterPro" id="IPR042203">
    <property type="entry name" value="Leu/Phe-tRNA_Trfase_C"/>
</dbReference>
<dbReference type="SUPFAM" id="SSF55729">
    <property type="entry name" value="Acyl-CoA N-acyltransferases (Nat)"/>
    <property type="match status" value="1"/>
</dbReference>
<dbReference type="AlphaFoldDB" id="A0AA94HUC4"/>
<dbReference type="PANTHER" id="PTHR30098:SF2">
    <property type="entry name" value="LEUCYL_PHENYLALANYL-TRNA--PROTEIN TRANSFERASE"/>
    <property type="match status" value="1"/>
</dbReference>
<sequence length="264" mass="29118">MAAQFPPLEAARKDGLLCFGGDLHPERLLAAYSRGIFPWYEAGLPILWWSPDPRCVLPLDAFHLPRRSARHLRNKPFELTLNAAFSEVIHACAAPRHEGGGTWILPEMAEAYQCLHHMGYAHSVEAWHEGELVGGLYGVGLGRAFFGESMFHVLPEASRAALAGLVALLRLRGVTLLDCQQETPHIMKMGGVLLPRELFVQKLDQALAPEHPAGTSYRHGSAVDPFSGSTSTDVEQTAVCGAIWQPWHERYDYSLSSGSWALRS</sequence>
<dbReference type="GO" id="GO:0008914">
    <property type="term" value="F:leucyl-tRNA--protein transferase activity"/>
    <property type="evidence" value="ECO:0007669"/>
    <property type="project" value="UniProtKB-UniRule"/>
</dbReference>
<evidence type="ECO:0000256" key="2">
    <source>
        <dbReference type="ARBA" id="ARBA00022679"/>
    </source>
</evidence>
<dbReference type="GO" id="GO:0005737">
    <property type="term" value="C:cytoplasm"/>
    <property type="evidence" value="ECO:0007669"/>
    <property type="project" value="UniProtKB-SubCell"/>
</dbReference>
<protein>
    <recommendedName>
        <fullName evidence="4">Leucyl/phenylalanyl-tRNA--protein transferase</fullName>
        <ecNumber evidence="4">2.3.2.6</ecNumber>
    </recommendedName>
    <alternativeName>
        <fullName evidence="4">L/F-transferase</fullName>
    </alternativeName>
    <alternativeName>
        <fullName evidence="4">Leucyltransferase</fullName>
    </alternativeName>
    <alternativeName>
        <fullName evidence="4">Phenyalanyltransferase</fullName>
    </alternativeName>
</protein>
<reference evidence="6" key="1">
    <citation type="submission" date="2016-11" db="EMBL/GenBank/DDBJ databases">
        <authorList>
            <person name="Jaros S."/>
            <person name="Januszkiewicz K."/>
            <person name="Wedrychowicz H."/>
        </authorList>
    </citation>
    <scope>NUCLEOTIDE SEQUENCE [LARGE SCALE GENOMIC DNA]</scope>
    <source>
        <strain evidence="6">DSM 7057</strain>
    </source>
</reference>
<dbReference type="GO" id="GO:0030163">
    <property type="term" value="P:protein catabolic process"/>
    <property type="evidence" value="ECO:0007669"/>
    <property type="project" value="UniProtKB-UniRule"/>
</dbReference>
<dbReference type="EC" id="2.3.2.6" evidence="4"/>
<dbReference type="PANTHER" id="PTHR30098">
    <property type="entry name" value="LEUCYL/PHENYLALANYL-TRNA--PROTEIN TRANSFERASE"/>
    <property type="match status" value="1"/>
</dbReference>
<comment type="catalytic activity">
    <reaction evidence="4">
        <text>N-terminal L-lysyl-[protein] + L-leucyl-tRNA(Leu) = N-terminal L-leucyl-L-lysyl-[protein] + tRNA(Leu) + H(+)</text>
        <dbReference type="Rhea" id="RHEA:12340"/>
        <dbReference type="Rhea" id="RHEA-COMP:9613"/>
        <dbReference type="Rhea" id="RHEA-COMP:9622"/>
        <dbReference type="Rhea" id="RHEA-COMP:12670"/>
        <dbReference type="Rhea" id="RHEA-COMP:12671"/>
        <dbReference type="ChEBI" id="CHEBI:15378"/>
        <dbReference type="ChEBI" id="CHEBI:65249"/>
        <dbReference type="ChEBI" id="CHEBI:78442"/>
        <dbReference type="ChEBI" id="CHEBI:78494"/>
        <dbReference type="ChEBI" id="CHEBI:133043"/>
        <dbReference type="EC" id="2.3.2.6"/>
    </reaction>
</comment>
<comment type="function">
    <text evidence="4">Functions in the N-end rule pathway of protein degradation where it conjugates Leu, Phe and, less efficiently, Met from aminoacyl-tRNAs to the N-termini of proteins containing an N-terminal arginine or lysine.</text>
</comment>
<dbReference type="NCBIfam" id="TIGR00667">
    <property type="entry name" value="aat"/>
    <property type="match status" value="1"/>
</dbReference>
<comment type="catalytic activity">
    <reaction evidence="4">
        <text>L-phenylalanyl-tRNA(Phe) + an N-terminal L-alpha-aminoacyl-[protein] = an N-terminal L-phenylalanyl-L-alpha-aminoacyl-[protein] + tRNA(Phe)</text>
        <dbReference type="Rhea" id="RHEA:43632"/>
        <dbReference type="Rhea" id="RHEA-COMP:9668"/>
        <dbReference type="Rhea" id="RHEA-COMP:9699"/>
        <dbReference type="Rhea" id="RHEA-COMP:10636"/>
        <dbReference type="Rhea" id="RHEA-COMP:10637"/>
        <dbReference type="ChEBI" id="CHEBI:78442"/>
        <dbReference type="ChEBI" id="CHEBI:78531"/>
        <dbReference type="ChEBI" id="CHEBI:78597"/>
        <dbReference type="ChEBI" id="CHEBI:83561"/>
        <dbReference type="EC" id="2.3.2.6"/>
    </reaction>
</comment>